<comment type="caution">
    <text evidence="2">The sequence shown here is derived from an EMBL/GenBank/DDBJ whole genome shotgun (WGS) entry which is preliminary data.</text>
</comment>
<evidence type="ECO:0000313" key="3">
    <source>
        <dbReference type="Proteomes" id="UP001500457"/>
    </source>
</evidence>
<evidence type="ECO:0000313" key="2">
    <source>
        <dbReference type="EMBL" id="GAA4863644.1"/>
    </source>
</evidence>
<feature type="compositionally biased region" description="Basic and acidic residues" evidence="1">
    <location>
        <begin position="38"/>
        <end position="51"/>
    </location>
</feature>
<evidence type="ECO:0000256" key="1">
    <source>
        <dbReference type="SAM" id="MobiDB-lite"/>
    </source>
</evidence>
<dbReference type="EMBL" id="BAABHQ010000002">
    <property type="protein sequence ID" value="GAA4863644.1"/>
    <property type="molecule type" value="Genomic_DNA"/>
</dbReference>
<dbReference type="Proteomes" id="UP001500457">
    <property type="component" value="Unassembled WGS sequence"/>
</dbReference>
<evidence type="ECO:0008006" key="4">
    <source>
        <dbReference type="Google" id="ProtNLM"/>
    </source>
</evidence>
<feature type="region of interest" description="Disordered" evidence="1">
    <location>
        <begin position="38"/>
        <end position="97"/>
    </location>
</feature>
<dbReference type="RefSeq" id="WP_274229542.1">
    <property type="nucleotide sequence ID" value="NZ_BAABHQ010000002.1"/>
</dbReference>
<proteinExistence type="predicted"/>
<feature type="compositionally biased region" description="Pro residues" evidence="1">
    <location>
        <begin position="68"/>
        <end position="97"/>
    </location>
</feature>
<reference evidence="3" key="1">
    <citation type="journal article" date="2019" name="Int. J. Syst. Evol. Microbiol.">
        <title>The Global Catalogue of Microorganisms (GCM) 10K type strain sequencing project: providing services to taxonomists for standard genome sequencing and annotation.</title>
        <authorList>
            <consortium name="The Broad Institute Genomics Platform"/>
            <consortium name="The Broad Institute Genome Sequencing Center for Infectious Disease"/>
            <person name="Wu L."/>
            <person name="Ma J."/>
        </authorList>
    </citation>
    <scope>NUCLEOTIDE SEQUENCE [LARGE SCALE GENOMIC DNA]</scope>
    <source>
        <strain evidence="3">JCM 17983</strain>
    </source>
</reference>
<dbReference type="InterPro" id="IPR028037">
    <property type="entry name" value="Antitoxin_Rv0909/MT0933"/>
</dbReference>
<keyword evidence="3" id="KW-1185">Reference proteome</keyword>
<feature type="region of interest" description="Disordered" evidence="1">
    <location>
        <begin position="1"/>
        <end position="25"/>
    </location>
</feature>
<accession>A0ABP9DY62</accession>
<dbReference type="Pfam" id="PF14013">
    <property type="entry name" value="MT0933_antitox"/>
    <property type="match status" value="1"/>
</dbReference>
<name>A0ABP9DY62_9PSEU</name>
<organism evidence="2 3">
    <name type="scientific">Actinomycetospora straminea</name>
    <dbReference type="NCBI Taxonomy" id="663607"/>
    <lineage>
        <taxon>Bacteria</taxon>
        <taxon>Bacillati</taxon>
        <taxon>Actinomycetota</taxon>
        <taxon>Actinomycetes</taxon>
        <taxon>Pseudonocardiales</taxon>
        <taxon>Pseudonocardiaceae</taxon>
        <taxon>Actinomycetospora</taxon>
    </lineage>
</organism>
<sequence length="97" mass="10274">MVDFGKMVDKAKDWAGKNPDKADAYVDKGTDAVGQRFGHEQQVDQAGDRAKQFLHGDQAPGQPHEGQAPPPPDGQAPPPPEGQAPPPPPPGEEPPRP</sequence>
<gene>
    <name evidence="2" type="ORF">GCM10023203_09200</name>
</gene>
<protein>
    <recommendedName>
        <fullName evidence="4">Antitoxin protein of toxin-antitoxin system</fullName>
    </recommendedName>
</protein>